<sequence length="77" mass="8278">MSSATLFELMPSAVSKSSATGPKSKGACQDNFDMEIAVKFLSIACRALKGRAAFTYASTHAKYQLGAPMERLVLRSM</sequence>
<name>A0A0C2WSV3_AMAMK</name>
<evidence type="ECO:0000313" key="3">
    <source>
        <dbReference type="Proteomes" id="UP000054549"/>
    </source>
</evidence>
<dbReference type="HOGENOM" id="CLU_2637568_0_0_1"/>
<proteinExistence type="predicted"/>
<dbReference type="Proteomes" id="UP000054549">
    <property type="component" value="Unassembled WGS sequence"/>
</dbReference>
<protein>
    <submittedName>
        <fullName evidence="2">Uncharacterized protein</fullName>
    </submittedName>
</protein>
<organism evidence="2 3">
    <name type="scientific">Amanita muscaria (strain Koide BX008)</name>
    <dbReference type="NCBI Taxonomy" id="946122"/>
    <lineage>
        <taxon>Eukaryota</taxon>
        <taxon>Fungi</taxon>
        <taxon>Dikarya</taxon>
        <taxon>Basidiomycota</taxon>
        <taxon>Agaricomycotina</taxon>
        <taxon>Agaricomycetes</taxon>
        <taxon>Agaricomycetidae</taxon>
        <taxon>Agaricales</taxon>
        <taxon>Pluteineae</taxon>
        <taxon>Amanitaceae</taxon>
        <taxon>Amanita</taxon>
    </lineage>
</organism>
<keyword evidence="3" id="KW-1185">Reference proteome</keyword>
<dbReference type="EMBL" id="KN818247">
    <property type="protein sequence ID" value="KIL64792.1"/>
    <property type="molecule type" value="Genomic_DNA"/>
</dbReference>
<dbReference type="InParanoid" id="A0A0C2WSV3"/>
<accession>A0A0C2WSV3</accession>
<evidence type="ECO:0000256" key="1">
    <source>
        <dbReference type="SAM" id="MobiDB-lite"/>
    </source>
</evidence>
<feature type="region of interest" description="Disordered" evidence="1">
    <location>
        <begin position="1"/>
        <end position="25"/>
    </location>
</feature>
<reference evidence="2 3" key="1">
    <citation type="submission" date="2014-04" db="EMBL/GenBank/DDBJ databases">
        <title>Evolutionary Origins and Diversification of the Mycorrhizal Mutualists.</title>
        <authorList>
            <consortium name="DOE Joint Genome Institute"/>
            <consortium name="Mycorrhizal Genomics Consortium"/>
            <person name="Kohler A."/>
            <person name="Kuo A."/>
            <person name="Nagy L.G."/>
            <person name="Floudas D."/>
            <person name="Copeland A."/>
            <person name="Barry K.W."/>
            <person name="Cichocki N."/>
            <person name="Veneault-Fourrey C."/>
            <person name="LaButti K."/>
            <person name="Lindquist E.A."/>
            <person name="Lipzen A."/>
            <person name="Lundell T."/>
            <person name="Morin E."/>
            <person name="Murat C."/>
            <person name="Riley R."/>
            <person name="Ohm R."/>
            <person name="Sun H."/>
            <person name="Tunlid A."/>
            <person name="Henrissat B."/>
            <person name="Grigoriev I.V."/>
            <person name="Hibbett D.S."/>
            <person name="Martin F."/>
        </authorList>
    </citation>
    <scope>NUCLEOTIDE SEQUENCE [LARGE SCALE GENOMIC DNA]</scope>
    <source>
        <strain evidence="2 3">Koide BX008</strain>
    </source>
</reference>
<evidence type="ECO:0000313" key="2">
    <source>
        <dbReference type="EMBL" id="KIL64792.1"/>
    </source>
</evidence>
<dbReference type="AlphaFoldDB" id="A0A0C2WSV3"/>
<gene>
    <name evidence="2" type="ORF">M378DRAFT_162956</name>
</gene>